<evidence type="ECO:0000256" key="2">
    <source>
        <dbReference type="ARBA" id="ARBA00006275"/>
    </source>
</evidence>
<dbReference type="EMBL" id="FNAI01000004">
    <property type="protein sequence ID" value="SDE18884.1"/>
    <property type="molecule type" value="Genomic_DNA"/>
</dbReference>
<dbReference type="CDD" id="cd08977">
    <property type="entry name" value="SusD"/>
    <property type="match status" value="1"/>
</dbReference>
<keyword evidence="3" id="KW-0732">Signal</keyword>
<name>A0A1G7AVJ7_9SPHI</name>
<evidence type="ECO:0000259" key="7">
    <source>
        <dbReference type="Pfam" id="PF14322"/>
    </source>
</evidence>
<evidence type="ECO:0000313" key="8">
    <source>
        <dbReference type="EMBL" id="SDE18884.1"/>
    </source>
</evidence>
<dbReference type="RefSeq" id="WP_091149475.1">
    <property type="nucleotide sequence ID" value="NZ_FNAI01000004.1"/>
</dbReference>
<dbReference type="InterPro" id="IPR033985">
    <property type="entry name" value="SusD-like_N"/>
</dbReference>
<evidence type="ECO:0000256" key="5">
    <source>
        <dbReference type="ARBA" id="ARBA00023237"/>
    </source>
</evidence>
<sequence>MKKIYIKLMGLVVLLTALTACKKFIQYDPHDEFKITELDYLKSESDYRTMTVSAYTPLQWLNQVVPTGDIASDNSVSAGEGPNDVASLKQMDDYTLDATNSTLTDLWQVAYEGINRTNYLTQYKDKNLAGQTVDFAGKSALYGEITFLRAYYYFTLVKLFGDVPLFTDKRLGLSDSRSLKRAPKADVYKQIETDLLSAIAVLPPVAVVQAQPGKVTKYAAMALLGKVYLYEGKFDEAKAILEPIITSGAFTLVQNFDSIFLLAGENGPESVFEIQYSNGSPYYNWGGTTRGQGNYNVQQNGVRGISGTTPYAAGWSTDMPTQELAAAYAPGDQRKDATVFNMEAYKQNSPPAWNIDYQVAPYRNTGFYNKKYLPYKGETSGQVELNYDNNFRTIRYAEVLLMAAEANNRASAPDDTKAQGYINQVRHRAFQDDNHQVTVTGTALKQAIWDERRLELAMEGDRFFDLVRTGQAATKLTGFKTGKNEVFPIPQLEVQVSGLAQNPGY</sequence>
<feature type="domain" description="SusD-like N-terminal" evidence="7">
    <location>
        <begin position="89"/>
        <end position="229"/>
    </location>
</feature>
<dbReference type="STRING" id="1391627.SAMN05216464_104275"/>
<dbReference type="InterPro" id="IPR012944">
    <property type="entry name" value="SusD_RagB_dom"/>
</dbReference>
<evidence type="ECO:0000256" key="1">
    <source>
        <dbReference type="ARBA" id="ARBA00004442"/>
    </source>
</evidence>
<organism evidence="8 9">
    <name type="scientific">Mucilaginibacter pineti</name>
    <dbReference type="NCBI Taxonomy" id="1391627"/>
    <lineage>
        <taxon>Bacteria</taxon>
        <taxon>Pseudomonadati</taxon>
        <taxon>Bacteroidota</taxon>
        <taxon>Sphingobacteriia</taxon>
        <taxon>Sphingobacteriales</taxon>
        <taxon>Sphingobacteriaceae</taxon>
        <taxon>Mucilaginibacter</taxon>
    </lineage>
</organism>
<evidence type="ECO:0000313" key="9">
    <source>
        <dbReference type="Proteomes" id="UP000199072"/>
    </source>
</evidence>
<gene>
    <name evidence="8" type="ORF">SAMN05216464_104275</name>
</gene>
<evidence type="ECO:0000259" key="6">
    <source>
        <dbReference type="Pfam" id="PF07980"/>
    </source>
</evidence>
<reference evidence="8 9" key="1">
    <citation type="submission" date="2016-10" db="EMBL/GenBank/DDBJ databases">
        <authorList>
            <person name="de Groot N.N."/>
        </authorList>
    </citation>
    <scope>NUCLEOTIDE SEQUENCE [LARGE SCALE GENOMIC DNA]</scope>
    <source>
        <strain evidence="8 9">47C3B</strain>
    </source>
</reference>
<dbReference type="OrthoDB" id="618454at2"/>
<dbReference type="Proteomes" id="UP000199072">
    <property type="component" value="Unassembled WGS sequence"/>
</dbReference>
<dbReference type="SUPFAM" id="SSF48452">
    <property type="entry name" value="TPR-like"/>
    <property type="match status" value="1"/>
</dbReference>
<dbReference type="InterPro" id="IPR011990">
    <property type="entry name" value="TPR-like_helical_dom_sf"/>
</dbReference>
<accession>A0A1G7AVJ7</accession>
<dbReference type="GO" id="GO:0009279">
    <property type="term" value="C:cell outer membrane"/>
    <property type="evidence" value="ECO:0007669"/>
    <property type="project" value="UniProtKB-SubCell"/>
</dbReference>
<comment type="subcellular location">
    <subcellularLocation>
        <location evidence="1">Cell outer membrane</location>
    </subcellularLocation>
</comment>
<dbReference type="Pfam" id="PF14322">
    <property type="entry name" value="SusD-like_3"/>
    <property type="match status" value="1"/>
</dbReference>
<keyword evidence="5" id="KW-0998">Cell outer membrane</keyword>
<dbReference type="AlphaFoldDB" id="A0A1G7AVJ7"/>
<dbReference type="Gene3D" id="1.25.40.390">
    <property type="match status" value="1"/>
</dbReference>
<keyword evidence="4" id="KW-0472">Membrane</keyword>
<keyword evidence="9" id="KW-1185">Reference proteome</keyword>
<comment type="similarity">
    <text evidence="2">Belongs to the SusD family.</text>
</comment>
<dbReference type="PROSITE" id="PS51257">
    <property type="entry name" value="PROKAR_LIPOPROTEIN"/>
    <property type="match status" value="1"/>
</dbReference>
<feature type="domain" description="RagB/SusD" evidence="6">
    <location>
        <begin position="268"/>
        <end position="485"/>
    </location>
</feature>
<dbReference type="Pfam" id="PF07980">
    <property type="entry name" value="SusD_RagB"/>
    <property type="match status" value="1"/>
</dbReference>
<protein>
    <submittedName>
        <fullName evidence="8">Starch-binding associating with outer membrane</fullName>
    </submittedName>
</protein>
<evidence type="ECO:0000256" key="4">
    <source>
        <dbReference type="ARBA" id="ARBA00023136"/>
    </source>
</evidence>
<proteinExistence type="inferred from homology"/>
<evidence type="ECO:0000256" key="3">
    <source>
        <dbReference type="ARBA" id="ARBA00022729"/>
    </source>
</evidence>